<dbReference type="GO" id="GO:0010276">
    <property type="term" value="F:phytol kinase activity"/>
    <property type="evidence" value="ECO:0007669"/>
    <property type="project" value="UniProtKB-EC"/>
</dbReference>
<dbReference type="PANTHER" id="PTHR32523:SF8">
    <property type="entry name" value="DOLICHOL KINASE"/>
    <property type="match status" value="1"/>
</dbReference>
<evidence type="ECO:0000256" key="12">
    <source>
        <dbReference type="ARBA" id="ARBA00022989"/>
    </source>
</evidence>
<comment type="subcellular location">
    <subcellularLocation>
        <location evidence="1">Plastid</location>
        <location evidence="1">Chloroplast membrane</location>
        <topology evidence="1">Multi-pass membrane protein</topology>
    </subcellularLocation>
</comment>
<keyword evidence="3" id="KW-0150">Chloroplast</keyword>
<dbReference type="PANTHER" id="PTHR32523">
    <property type="entry name" value="PHYTOL KINASE 1, CHLOROPLASTIC"/>
    <property type="match status" value="1"/>
</dbReference>
<keyword evidence="5" id="KW-0808">Transferase</keyword>
<evidence type="ECO:0000313" key="21">
    <source>
        <dbReference type="Proteomes" id="UP000650467"/>
    </source>
</evidence>
<protein>
    <recommendedName>
        <fullName evidence="15">phytol kinase</fullName>
        <ecNumber evidence="15">2.7.1.182</ecNumber>
    </recommendedName>
</protein>
<dbReference type="GO" id="GO:0008270">
    <property type="term" value="F:zinc ion binding"/>
    <property type="evidence" value="ECO:0007669"/>
    <property type="project" value="UniProtKB-KW"/>
</dbReference>
<name>A0A835T6A1_CHLIN</name>
<dbReference type="PROSITE" id="PS50865">
    <property type="entry name" value="ZF_MYND_2"/>
    <property type="match status" value="1"/>
</dbReference>
<evidence type="ECO:0000256" key="5">
    <source>
        <dbReference type="ARBA" id="ARBA00022679"/>
    </source>
</evidence>
<evidence type="ECO:0000256" key="16">
    <source>
        <dbReference type="ARBA" id="ARBA00048889"/>
    </source>
</evidence>
<comment type="caution">
    <text evidence="20">The sequence shown here is derived from an EMBL/GenBank/DDBJ whole genome shotgun (WGS) entry which is preliminary data.</text>
</comment>
<evidence type="ECO:0000256" key="8">
    <source>
        <dbReference type="ARBA" id="ARBA00022771"/>
    </source>
</evidence>
<feature type="region of interest" description="Disordered" evidence="18">
    <location>
        <begin position="833"/>
        <end position="852"/>
    </location>
</feature>
<keyword evidence="13" id="KW-0472">Membrane</keyword>
<evidence type="ECO:0000256" key="11">
    <source>
        <dbReference type="ARBA" id="ARBA00022946"/>
    </source>
</evidence>
<keyword evidence="7" id="KW-0479">Metal-binding</keyword>
<keyword evidence="8 17" id="KW-0863">Zinc-finger</keyword>
<dbReference type="GO" id="GO:0016020">
    <property type="term" value="C:membrane"/>
    <property type="evidence" value="ECO:0007669"/>
    <property type="project" value="UniProtKB-SubCell"/>
</dbReference>
<evidence type="ECO:0000256" key="13">
    <source>
        <dbReference type="ARBA" id="ARBA00023136"/>
    </source>
</evidence>
<feature type="compositionally biased region" description="Gly residues" evidence="18">
    <location>
        <begin position="992"/>
        <end position="1019"/>
    </location>
</feature>
<dbReference type="InterPro" id="IPR039606">
    <property type="entry name" value="Phytol/farnesol_kinase"/>
</dbReference>
<evidence type="ECO:0000256" key="3">
    <source>
        <dbReference type="ARBA" id="ARBA00022528"/>
    </source>
</evidence>
<sequence length="1099" mass="113648">MALASLFQTPAGDQLVRALLRADTLAVYSRLCAQTHAPVTRGTAAQRSAATTEQAKVGLVLRMILDLQDLTGCMWTSTGIGLKRELITALADTQLLEHAAKALLLAAEAAPGEGAGAASAAGLRDESWSCVSLAAPAFCNTLTNLLGGLGTSAVCPRPRVKDVLEEVMHKREQLDLLEQLRPLLAGPCVQLCATWAALCTAMAAQQRAADGSVQQLLAPTSSQLRHGLPPGLMRPLEPHLGVTLGQLVDTSDGVTTTAPYALAVVMQATASGPCDLAIAQPPVGYDRLPQSPHGQRPPQLQPQKRAMPLAGSPAAVAAAETAGTAAGAAAAAQGTQANAAVPYSAVHAYGLLYEIWGCLTCDCASYLSSMCTAGLVMARLLTELRPEQVAVRLPGWWQLLAQTPTMLIQNARLARESGHLLRLQLNAPPLRAWASEVADAASVAAASWDWPPESPAVQCEIAAGPGSDASSAAVSAKAVASLARGRDPSYSLRCALDAGLLSTLEWCLRAPQAWREARPGPHSAGSLLNVTVSLIATLGAAARLLAQDDVRLGGVAYASQPGMKRVVDTSARAYLCAYLAALLEQVADVRALRGGAQQQPVGPGQEVLQQPQSQTKQQQATERQQPSSHQAAAVAAPALHLNSALEPLLSLDGLSFDKPAHCSIAWMAAAGGLPDPSSAADRQQQLFASFAVHHWLPVLAKATEEAMGHSKLDADHRVSKALLVGRLLMSVLWLEGGTRRHVRPQADDGAGTPHISGEISDSPRPEAAWWGASQLTEELVQSMHTIAYTLSTGAVGGMLFQKGSAWQQEAALDLLQSYWTRFPDHAYLMTAEQADEEQRGGQDRAAGSSGEAAVQQPAPLELALRHVAPLRVQALASIHGRQDIVDYLGAVAKTVGIATDIGAAECADARGAASGGSSCVHPSDLEHQFWAEWRGAMRPPYPWLLSRAEVRAGLHELLVAEAAAAAAAAAVASGESAALRSGGSSNSSTSRGGVGGTGGGDGSGSSMGGGGPNGDGGSSGGPAFGHRLCGNPSCCSLDGPGALIAPRGGKTCARCRAVTYCCGVCQLADWRERHSRTCSGAAGAAAGAVGSVKAGEKRA</sequence>
<dbReference type="EC" id="2.7.1.182" evidence="15"/>
<keyword evidence="12" id="KW-1133">Transmembrane helix</keyword>
<organism evidence="20 21">
    <name type="scientific">Chlamydomonas incerta</name>
    <dbReference type="NCBI Taxonomy" id="51695"/>
    <lineage>
        <taxon>Eukaryota</taxon>
        <taxon>Viridiplantae</taxon>
        <taxon>Chlorophyta</taxon>
        <taxon>core chlorophytes</taxon>
        <taxon>Chlorophyceae</taxon>
        <taxon>CS clade</taxon>
        <taxon>Chlamydomonadales</taxon>
        <taxon>Chlamydomonadaceae</taxon>
        <taxon>Chlamydomonas</taxon>
    </lineage>
</organism>
<feature type="region of interest" description="Disordered" evidence="18">
    <location>
        <begin position="743"/>
        <end position="765"/>
    </location>
</feature>
<evidence type="ECO:0000256" key="6">
    <source>
        <dbReference type="ARBA" id="ARBA00022692"/>
    </source>
</evidence>
<evidence type="ECO:0000256" key="7">
    <source>
        <dbReference type="ARBA" id="ARBA00022723"/>
    </source>
</evidence>
<gene>
    <name evidence="20" type="ORF">HXX76_007524</name>
</gene>
<reference evidence="20" key="1">
    <citation type="journal article" date="2020" name="bioRxiv">
        <title>Comparative genomics of Chlamydomonas.</title>
        <authorList>
            <person name="Craig R.J."/>
            <person name="Hasan A.R."/>
            <person name="Ness R.W."/>
            <person name="Keightley P.D."/>
        </authorList>
    </citation>
    <scope>NUCLEOTIDE SEQUENCE</scope>
    <source>
        <strain evidence="20">SAG 7.73</strain>
    </source>
</reference>
<keyword evidence="9" id="KW-0418">Kinase</keyword>
<feature type="region of interest" description="Disordered" evidence="18">
    <location>
        <begin position="596"/>
        <end position="633"/>
    </location>
</feature>
<evidence type="ECO:0000313" key="20">
    <source>
        <dbReference type="EMBL" id="KAG2434629.1"/>
    </source>
</evidence>
<dbReference type="EMBL" id="JAEHOC010000016">
    <property type="protein sequence ID" value="KAG2434629.1"/>
    <property type="molecule type" value="Genomic_DNA"/>
</dbReference>
<evidence type="ECO:0000256" key="15">
    <source>
        <dbReference type="ARBA" id="ARBA00039024"/>
    </source>
</evidence>
<keyword evidence="6" id="KW-0812">Transmembrane</keyword>
<evidence type="ECO:0000256" key="14">
    <source>
        <dbReference type="ARBA" id="ARBA00024015"/>
    </source>
</evidence>
<evidence type="ECO:0000256" key="17">
    <source>
        <dbReference type="PROSITE-ProRule" id="PRU00134"/>
    </source>
</evidence>
<evidence type="ECO:0000256" key="10">
    <source>
        <dbReference type="ARBA" id="ARBA00022833"/>
    </source>
</evidence>
<dbReference type="Pfam" id="PF01753">
    <property type="entry name" value="zf-MYND"/>
    <property type="match status" value="1"/>
</dbReference>
<evidence type="ECO:0000256" key="4">
    <source>
        <dbReference type="ARBA" id="ARBA00022640"/>
    </source>
</evidence>
<dbReference type="SUPFAM" id="SSF144232">
    <property type="entry name" value="HIT/MYND zinc finger-like"/>
    <property type="match status" value="1"/>
</dbReference>
<keyword evidence="4" id="KW-0934">Plastid</keyword>
<dbReference type="Gene3D" id="6.10.140.2220">
    <property type="match status" value="1"/>
</dbReference>
<comment type="catalytic activity">
    <reaction evidence="16">
        <text>phytol + CTP = phytyl phosphate + CDP + H(+)</text>
        <dbReference type="Rhea" id="RHEA:38055"/>
        <dbReference type="ChEBI" id="CHEBI:15378"/>
        <dbReference type="ChEBI" id="CHEBI:17327"/>
        <dbReference type="ChEBI" id="CHEBI:37563"/>
        <dbReference type="ChEBI" id="CHEBI:58069"/>
        <dbReference type="ChEBI" id="CHEBI:75483"/>
        <dbReference type="EC" id="2.7.1.182"/>
    </reaction>
</comment>
<evidence type="ECO:0000256" key="1">
    <source>
        <dbReference type="ARBA" id="ARBA00004508"/>
    </source>
</evidence>
<dbReference type="InterPro" id="IPR002893">
    <property type="entry name" value="Znf_MYND"/>
</dbReference>
<dbReference type="Proteomes" id="UP000650467">
    <property type="component" value="Unassembled WGS sequence"/>
</dbReference>
<accession>A0A835T6A1</accession>
<proteinExistence type="inferred from homology"/>
<feature type="domain" description="MYND-type" evidence="19">
    <location>
        <begin position="1035"/>
        <end position="1078"/>
    </location>
</feature>
<evidence type="ECO:0000256" key="9">
    <source>
        <dbReference type="ARBA" id="ARBA00022777"/>
    </source>
</evidence>
<keyword evidence="21" id="KW-1185">Reference proteome</keyword>
<feature type="region of interest" description="Disordered" evidence="18">
    <location>
        <begin position="978"/>
        <end position="1019"/>
    </location>
</feature>
<keyword evidence="11" id="KW-0809">Transit peptide</keyword>
<dbReference type="GO" id="GO:0009507">
    <property type="term" value="C:chloroplast"/>
    <property type="evidence" value="ECO:0007669"/>
    <property type="project" value="UniProtKB-SubCell"/>
</dbReference>
<keyword evidence="10" id="KW-0862">Zinc</keyword>
<comment type="pathway">
    <text evidence="14">Cofactor biosynthesis; tocopherol biosynthesis.</text>
</comment>
<dbReference type="AlphaFoldDB" id="A0A835T6A1"/>
<comment type="similarity">
    <text evidence="2">Belongs to the polyprenol kinase family.</text>
</comment>
<evidence type="ECO:0000259" key="19">
    <source>
        <dbReference type="PROSITE" id="PS50865"/>
    </source>
</evidence>
<evidence type="ECO:0000256" key="2">
    <source>
        <dbReference type="ARBA" id="ARBA00010794"/>
    </source>
</evidence>
<feature type="compositionally biased region" description="Low complexity" evidence="18">
    <location>
        <begin position="978"/>
        <end position="991"/>
    </location>
</feature>
<evidence type="ECO:0000256" key="18">
    <source>
        <dbReference type="SAM" id="MobiDB-lite"/>
    </source>
</evidence>
<feature type="region of interest" description="Disordered" evidence="18">
    <location>
        <begin position="285"/>
        <end position="307"/>
    </location>
</feature>